<evidence type="ECO:0000256" key="1">
    <source>
        <dbReference type="ARBA" id="ARBA00004651"/>
    </source>
</evidence>
<dbReference type="InterPro" id="IPR000515">
    <property type="entry name" value="MetI-like"/>
</dbReference>
<dbReference type="RefSeq" id="WP_108434030.1">
    <property type="nucleotide sequence ID" value="NZ_CP028918.1"/>
</dbReference>
<evidence type="ECO:0000256" key="7">
    <source>
        <dbReference type="ARBA" id="ARBA00023136"/>
    </source>
</evidence>
<evidence type="ECO:0000259" key="9">
    <source>
        <dbReference type="PROSITE" id="PS50928"/>
    </source>
</evidence>
<dbReference type="GO" id="GO:0005886">
    <property type="term" value="C:plasma membrane"/>
    <property type="evidence" value="ECO:0007669"/>
    <property type="project" value="UniProtKB-SubCell"/>
</dbReference>
<dbReference type="InterPro" id="IPR035906">
    <property type="entry name" value="MetI-like_sf"/>
</dbReference>
<keyword evidence="4" id="KW-1003">Cell membrane</keyword>
<feature type="domain" description="ABC transmembrane type-1" evidence="9">
    <location>
        <begin position="66"/>
        <end position="271"/>
    </location>
</feature>
<keyword evidence="11" id="KW-1185">Reference proteome</keyword>
<dbReference type="EMBL" id="CP028918">
    <property type="protein sequence ID" value="AWB47201.1"/>
    <property type="molecule type" value="Genomic_DNA"/>
</dbReference>
<dbReference type="AlphaFoldDB" id="A0A2S0UHC9"/>
<feature type="transmembrane region" description="Helical" evidence="8">
    <location>
        <begin position="154"/>
        <end position="176"/>
    </location>
</feature>
<dbReference type="PANTHER" id="PTHR42929">
    <property type="entry name" value="INNER MEMBRANE ABC TRANSPORTER PERMEASE PROTEIN YDCU-RELATED-RELATED"/>
    <property type="match status" value="1"/>
</dbReference>
<organism evidence="10 11">
    <name type="scientific">Paragemmobacter aquarius</name>
    <dbReference type="NCBI Taxonomy" id="2169400"/>
    <lineage>
        <taxon>Bacteria</taxon>
        <taxon>Pseudomonadati</taxon>
        <taxon>Pseudomonadota</taxon>
        <taxon>Alphaproteobacteria</taxon>
        <taxon>Rhodobacterales</taxon>
        <taxon>Paracoccaceae</taxon>
        <taxon>Paragemmobacter</taxon>
    </lineage>
</organism>
<dbReference type="PROSITE" id="PS50928">
    <property type="entry name" value="ABC_TM1"/>
    <property type="match status" value="1"/>
</dbReference>
<proteinExistence type="inferred from homology"/>
<keyword evidence="7 8" id="KW-0472">Membrane</keyword>
<evidence type="ECO:0000313" key="11">
    <source>
        <dbReference type="Proteomes" id="UP000244496"/>
    </source>
</evidence>
<dbReference type="Gene3D" id="1.10.3720.10">
    <property type="entry name" value="MetI-like"/>
    <property type="match status" value="1"/>
</dbReference>
<comment type="similarity">
    <text evidence="2">Belongs to the binding-protein-dependent transport system permease family. CysTW subfamily.</text>
</comment>
<evidence type="ECO:0000256" key="2">
    <source>
        <dbReference type="ARBA" id="ARBA00007069"/>
    </source>
</evidence>
<reference evidence="10 11" key="1">
    <citation type="submission" date="2018-04" db="EMBL/GenBank/DDBJ databases">
        <title>Genome sequencing of Gemmobacter.</title>
        <authorList>
            <person name="Yi H."/>
            <person name="Baek M.-G."/>
        </authorList>
    </citation>
    <scope>NUCLEOTIDE SEQUENCE [LARGE SCALE GENOMIC DNA]</scope>
    <source>
        <strain evidence="10 11">HYN0069</strain>
    </source>
</reference>
<feature type="transmembrane region" description="Helical" evidence="8">
    <location>
        <begin position="103"/>
        <end position="125"/>
    </location>
</feature>
<keyword evidence="6 8" id="KW-1133">Transmembrane helix</keyword>
<feature type="transmembrane region" description="Helical" evidence="8">
    <location>
        <begin position="65"/>
        <end position="91"/>
    </location>
</feature>
<keyword evidence="5 8" id="KW-0812">Transmembrane</keyword>
<comment type="subcellular location">
    <subcellularLocation>
        <location evidence="1 8">Cell membrane</location>
        <topology evidence="1 8">Multi-pass membrane protein</topology>
    </subcellularLocation>
</comment>
<dbReference type="CDD" id="cd06261">
    <property type="entry name" value="TM_PBP2"/>
    <property type="match status" value="1"/>
</dbReference>
<keyword evidence="3 8" id="KW-0813">Transport</keyword>
<accession>A0A2S0UHC9</accession>
<dbReference type="OrthoDB" id="9807047at2"/>
<feature type="transmembrane region" description="Helical" evidence="8">
    <location>
        <begin position="12"/>
        <end position="37"/>
    </location>
</feature>
<dbReference type="KEGG" id="geh:HYN69_00600"/>
<evidence type="ECO:0000256" key="5">
    <source>
        <dbReference type="ARBA" id="ARBA00022692"/>
    </source>
</evidence>
<dbReference type="Pfam" id="PF00528">
    <property type="entry name" value="BPD_transp_1"/>
    <property type="match status" value="1"/>
</dbReference>
<gene>
    <name evidence="10" type="ORF">HYN69_00600</name>
</gene>
<sequence>MRRAISIYGLTFSLPLLVWQVLFFVAPLVFLVALSFWTVKNFTMRPDFDPVNWVTMYGKPVFWQAYGITFALAASASVLASLLAFPCSYAIAFKLSDRARRWAVFLMVIPFFTSYLVRVYSWQIFLSDAGIVNVLLGQIGLGPYAMLNTPGATMVGYMTLSLPLVILLQLFSLVFIDRNLIEAAHNMRCGRLRTVFEVVIPSARTGLVIAALFCFILTFGDFVSPVYLGGGDPTTLSILITDTTKSGQQWPRAAVIALTMIGTLLAVAFVAVRFAYAGQAKGARK</sequence>
<evidence type="ECO:0000256" key="4">
    <source>
        <dbReference type="ARBA" id="ARBA00022475"/>
    </source>
</evidence>
<evidence type="ECO:0000256" key="3">
    <source>
        <dbReference type="ARBA" id="ARBA00022448"/>
    </source>
</evidence>
<evidence type="ECO:0000256" key="6">
    <source>
        <dbReference type="ARBA" id="ARBA00022989"/>
    </source>
</evidence>
<feature type="transmembrane region" description="Helical" evidence="8">
    <location>
        <begin position="196"/>
        <end position="219"/>
    </location>
</feature>
<dbReference type="SUPFAM" id="SSF161098">
    <property type="entry name" value="MetI-like"/>
    <property type="match status" value="1"/>
</dbReference>
<protein>
    <submittedName>
        <fullName evidence="10">Spermidine/putrescine ABC transporter permease</fullName>
    </submittedName>
</protein>
<dbReference type="GO" id="GO:0055085">
    <property type="term" value="P:transmembrane transport"/>
    <property type="evidence" value="ECO:0007669"/>
    <property type="project" value="InterPro"/>
</dbReference>
<name>A0A2S0UHC9_9RHOB</name>
<dbReference type="PANTHER" id="PTHR42929:SF1">
    <property type="entry name" value="INNER MEMBRANE ABC TRANSPORTER PERMEASE PROTEIN YDCU-RELATED"/>
    <property type="match status" value="1"/>
</dbReference>
<dbReference type="Proteomes" id="UP000244496">
    <property type="component" value="Chromosome"/>
</dbReference>
<feature type="transmembrane region" description="Helical" evidence="8">
    <location>
        <begin position="253"/>
        <end position="276"/>
    </location>
</feature>
<evidence type="ECO:0000256" key="8">
    <source>
        <dbReference type="RuleBase" id="RU363032"/>
    </source>
</evidence>
<evidence type="ECO:0000313" key="10">
    <source>
        <dbReference type="EMBL" id="AWB47201.1"/>
    </source>
</evidence>